<comment type="caution">
    <text evidence="1">The sequence shown here is derived from an EMBL/GenBank/DDBJ whole genome shotgun (WGS) entry which is preliminary data.</text>
</comment>
<reference evidence="1" key="1">
    <citation type="journal article" date="2021" name="Environ. Microbiol.">
        <title>Gene family expansions and transcriptome signatures uncover fungal adaptations to wood decay.</title>
        <authorList>
            <person name="Hage H."/>
            <person name="Miyauchi S."/>
            <person name="Viragh M."/>
            <person name="Drula E."/>
            <person name="Min B."/>
            <person name="Chaduli D."/>
            <person name="Navarro D."/>
            <person name="Favel A."/>
            <person name="Norest M."/>
            <person name="Lesage-Meessen L."/>
            <person name="Balint B."/>
            <person name="Merenyi Z."/>
            <person name="de Eugenio L."/>
            <person name="Morin E."/>
            <person name="Martinez A.T."/>
            <person name="Baldrian P."/>
            <person name="Stursova M."/>
            <person name="Martinez M.J."/>
            <person name="Novotny C."/>
            <person name="Magnuson J.K."/>
            <person name="Spatafora J.W."/>
            <person name="Maurice S."/>
            <person name="Pangilinan J."/>
            <person name="Andreopoulos W."/>
            <person name="LaButti K."/>
            <person name="Hundley H."/>
            <person name="Na H."/>
            <person name="Kuo A."/>
            <person name="Barry K."/>
            <person name="Lipzen A."/>
            <person name="Henrissat B."/>
            <person name="Riley R."/>
            <person name="Ahrendt S."/>
            <person name="Nagy L.G."/>
            <person name="Grigoriev I.V."/>
            <person name="Martin F."/>
            <person name="Rosso M.N."/>
        </authorList>
    </citation>
    <scope>NUCLEOTIDE SEQUENCE</scope>
    <source>
        <strain evidence="1">CBS 384.51</strain>
    </source>
</reference>
<name>A0ACB8UKE1_9APHY</name>
<evidence type="ECO:0000313" key="1">
    <source>
        <dbReference type="EMBL" id="KAI0094539.1"/>
    </source>
</evidence>
<proteinExistence type="predicted"/>
<evidence type="ECO:0000313" key="2">
    <source>
        <dbReference type="Proteomes" id="UP001055072"/>
    </source>
</evidence>
<accession>A0ACB8UKE1</accession>
<protein>
    <submittedName>
        <fullName evidence="1">Uncharacterized protein</fullName>
    </submittedName>
</protein>
<dbReference type="Proteomes" id="UP001055072">
    <property type="component" value="Unassembled WGS sequence"/>
</dbReference>
<sequence length="98" mass="11079">MVNVAGLTYCVLARFLLLVSSRLVSITIRVLYFIVLLIVPRLPASSNVPLTRPHHFVILHPHPSKFRNVLPSLLTSLASFAFHILLLLFDSLPSWKYS</sequence>
<keyword evidence="2" id="KW-1185">Reference proteome</keyword>
<organism evidence="1 2">
    <name type="scientific">Irpex rosettiformis</name>
    <dbReference type="NCBI Taxonomy" id="378272"/>
    <lineage>
        <taxon>Eukaryota</taxon>
        <taxon>Fungi</taxon>
        <taxon>Dikarya</taxon>
        <taxon>Basidiomycota</taxon>
        <taxon>Agaricomycotina</taxon>
        <taxon>Agaricomycetes</taxon>
        <taxon>Polyporales</taxon>
        <taxon>Irpicaceae</taxon>
        <taxon>Irpex</taxon>
    </lineage>
</organism>
<dbReference type="EMBL" id="MU274900">
    <property type="protein sequence ID" value="KAI0094539.1"/>
    <property type="molecule type" value="Genomic_DNA"/>
</dbReference>
<gene>
    <name evidence="1" type="ORF">BDY19DRAFT_913305</name>
</gene>